<dbReference type="GeneTree" id="ENSGT00940000157223"/>
<dbReference type="Proteomes" id="UP000314986">
    <property type="component" value="Unassembled WGS sequence"/>
</dbReference>
<feature type="compositionally biased region" description="Basic and acidic residues" evidence="1">
    <location>
        <begin position="438"/>
        <end position="470"/>
    </location>
</feature>
<dbReference type="PROSITE" id="PS00973">
    <property type="entry name" value="USP_2"/>
    <property type="match status" value="1"/>
</dbReference>
<reference evidence="3" key="4">
    <citation type="submission" date="2025-08" db="UniProtKB">
        <authorList>
            <consortium name="Ensembl"/>
        </authorList>
    </citation>
    <scope>IDENTIFICATION</scope>
</reference>
<accession>A0A4W3K560</accession>
<dbReference type="GO" id="GO:0004843">
    <property type="term" value="F:cysteine-type deubiquitinase activity"/>
    <property type="evidence" value="ECO:0007669"/>
    <property type="project" value="InterPro"/>
</dbReference>
<feature type="compositionally biased region" description="Basic and acidic residues" evidence="1">
    <location>
        <begin position="586"/>
        <end position="628"/>
    </location>
</feature>
<reference evidence="3" key="5">
    <citation type="submission" date="2025-09" db="UniProtKB">
        <authorList>
            <consortium name="Ensembl"/>
        </authorList>
    </citation>
    <scope>IDENTIFICATION</scope>
</reference>
<dbReference type="Pfam" id="PF00443">
    <property type="entry name" value="UCH"/>
    <property type="match status" value="1"/>
</dbReference>
<dbReference type="PANTHER" id="PTHR24006">
    <property type="entry name" value="UBIQUITIN CARBOXYL-TERMINAL HYDROLASE"/>
    <property type="match status" value="1"/>
</dbReference>
<evidence type="ECO:0000256" key="1">
    <source>
        <dbReference type="SAM" id="MobiDB-lite"/>
    </source>
</evidence>
<feature type="compositionally biased region" description="Basic and acidic residues" evidence="1">
    <location>
        <begin position="1040"/>
        <end position="1052"/>
    </location>
</feature>
<feature type="compositionally biased region" description="Basic and acidic residues" evidence="1">
    <location>
        <begin position="863"/>
        <end position="878"/>
    </location>
</feature>
<feature type="compositionally biased region" description="Basic and acidic residues" evidence="1">
    <location>
        <begin position="514"/>
        <end position="545"/>
    </location>
</feature>
<dbReference type="InterPro" id="IPR050164">
    <property type="entry name" value="Peptidase_C19"/>
</dbReference>
<dbReference type="InterPro" id="IPR038765">
    <property type="entry name" value="Papain-like_cys_pep_sf"/>
</dbReference>
<feature type="region of interest" description="Disordered" evidence="1">
    <location>
        <begin position="514"/>
        <end position="697"/>
    </location>
</feature>
<dbReference type="Ensembl" id="ENSCMIT00000039787.1">
    <property type="protein sequence ID" value="ENSCMIP00000039220.1"/>
    <property type="gene ID" value="ENSCMIG00000016437.1"/>
</dbReference>
<feature type="region of interest" description="Disordered" evidence="1">
    <location>
        <begin position="955"/>
        <end position="1081"/>
    </location>
</feature>
<reference evidence="4" key="1">
    <citation type="journal article" date="2006" name="Science">
        <title>Ancient noncoding elements conserved in the human genome.</title>
        <authorList>
            <person name="Venkatesh B."/>
            <person name="Kirkness E.F."/>
            <person name="Loh Y.H."/>
            <person name="Halpern A.L."/>
            <person name="Lee A.P."/>
            <person name="Johnson J."/>
            <person name="Dandona N."/>
            <person name="Viswanathan L.D."/>
            <person name="Tay A."/>
            <person name="Venter J.C."/>
            <person name="Strausberg R.L."/>
            <person name="Brenner S."/>
        </authorList>
    </citation>
    <scope>NUCLEOTIDE SEQUENCE [LARGE SCALE GENOMIC DNA]</scope>
</reference>
<evidence type="ECO:0000313" key="4">
    <source>
        <dbReference type="Proteomes" id="UP000314986"/>
    </source>
</evidence>
<feature type="compositionally biased region" description="Polar residues" evidence="1">
    <location>
        <begin position="649"/>
        <end position="665"/>
    </location>
</feature>
<dbReference type="InterPro" id="IPR001394">
    <property type="entry name" value="Peptidase_C19_UCH"/>
</dbReference>
<sequence>MAKQKSKQCHGIKEEFVGLVNRGATCYLNTILQTLYMTPEVRQNINCFPVAKDKDKSICYQLKKLFEELDRKIIPVNTDGIIRTLLTHEQTNDQQDIEEYFRILMNKVAEESEESQKILQIYQSEMINSLTCLECESEYKEKSILLDIPLPIRSFDSIIFKDVMESFQDFLKSEILDDDNMCYCEKCDGKTKTKTMYYFECLPQILILQLKRFDFDYGRMGYVKLDDQIKIPLTLKFEEMKNEETKNVQWCLMPRASQVTTEAERTPSAKRRLIDNPEEHPSKKLKTCQSEESQDETREVNGETGTEFNGSSSGNDSDQHGEPLPRPLPQAEAPPLTQAARPTSDTVHSEITKCMNYELFAICDHIGGYGSGHYVAQIKSHTNKWYLFNDSSVSKISEDESHEKSQCSRNRKSTTFHKCSGTEYLLMYRNVEPNSNQERFEQKQRLSSESTDDKIEINEEENNPKTKGEENIMVDEELPNITETQAIIEIQKAQEEQGQAGSVKEKADFIQCNEGRDYHEGNPDILEEKQNVKDVGEKNRKDKQEQSIAKKNMSNMDESGMGNNQSPMEERVENNAGNKNIKGKKATGEESQDVKSEETDQKERAEERQLSQKEGRTKQEQMKREHTCGMEQEEIAGTKSLKTQEKWSPENNQLEASKEQINIGKNENDSDEEHQQTARKKDTTKNKTKGWKELNSEDIKDKAAKVAAFDKNEQVCICINSHHIKQNLSTKETLSKKDNSSVNEKMLVKVKLPKQEEENITETQVIIEIQKAPEEQGQAGRVEEKADFIQCNEGRDYHEGNPDILEEKQNVKDVGEKNRKDKQEQSIAKKNMSNIDESRIGNSVGNKNIKGKKATGEESQGIKSEETDHKERTVDKRGISQRKRGTKQEQVKVEQTCGMEQEETVGSQCLERQKKRSKEKKLKQRKNQVNIRKNANDLVEEHRIIEYDSAHHAGGLEELSNHSHSPTLSLMQHQQIAEKQDTTKKKANAKAAKRKKAEELKSRKATKKTFKSRILKIFSKKQKSPKKGFNKSNSIESLTEELKSEKGKDKEVFSPQKSSKKEKLPKKSHKWSCIGRSAEEE</sequence>
<dbReference type="GO" id="GO:0005829">
    <property type="term" value="C:cytosol"/>
    <property type="evidence" value="ECO:0007669"/>
    <property type="project" value="TreeGrafter"/>
</dbReference>
<dbReference type="GO" id="GO:0005634">
    <property type="term" value="C:nucleus"/>
    <property type="evidence" value="ECO:0007669"/>
    <property type="project" value="TreeGrafter"/>
</dbReference>
<name>A0A4W3K560_CALMI</name>
<feature type="domain" description="USP" evidence="2">
    <location>
        <begin position="17"/>
        <end position="431"/>
    </location>
</feature>
<dbReference type="InterPro" id="IPR028889">
    <property type="entry name" value="USP"/>
</dbReference>
<reference evidence="4" key="2">
    <citation type="journal article" date="2007" name="PLoS Biol.">
        <title>Survey sequencing and comparative analysis of the elephant shark (Callorhinchus milii) genome.</title>
        <authorList>
            <person name="Venkatesh B."/>
            <person name="Kirkness E.F."/>
            <person name="Loh Y.H."/>
            <person name="Halpern A.L."/>
            <person name="Lee A.P."/>
            <person name="Johnson J."/>
            <person name="Dandona N."/>
            <person name="Viswanathan L.D."/>
            <person name="Tay A."/>
            <person name="Venter J.C."/>
            <person name="Strausberg R.L."/>
            <person name="Brenner S."/>
        </authorList>
    </citation>
    <scope>NUCLEOTIDE SEQUENCE [LARGE SCALE GENOMIC DNA]</scope>
</reference>
<feature type="region of interest" description="Disordered" evidence="1">
    <location>
        <begin position="793"/>
        <end position="935"/>
    </location>
</feature>
<dbReference type="InterPro" id="IPR018200">
    <property type="entry name" value="USP_CS"/>
</dbReference>
<feature type="compositionally biased region" description="Polar residues" evidence="1">
    <location>
        <begin position="303"/>
        <end position="316"/>
    </location>
</feature>
<gene>
    <name evidence="3" type="primary">LOC103175118</name>
</gene>
<proteinExistence type="predicted"/>
<feature type="compositionally biased region" description="Basic and acidic residues" evidence="1">
    <location>
        <begin position="673"/>
        <end position="697"/>
    </location>
</feature>
<feature type="region of interest" description="Disordered" evidence="1">
    <location>
        <begin position="257"/>
        <end position="345"/>
    </location>
</feature>
<feature type="compositionally biased region" description="Basic residues" evidence="1">
    <location>
        <begin position="985"/>
        <end position="995"/>
    </location>
</feature>
<dbReference type="Gene3D" id="3.90.70.10">
    <property type="entry name" value="Cysteine proteinases"/>
    <property type="match status" value="1"/>
</dbReference>
<organism evidence="3 4">
    <name type="scientific">Callorhinchus milii</name>
    <name type="common">Ghost shark</name>
    <dbReference type="NCBI Taxonomy" id="7868"/>
    <lineage>
        <taxon>Eukaryota</taxon>
        <taxon>Metazoa</taxon>
        <taxon>Chordata</taxon>
        <taxon>Craniata</taxon>
        <taxon>Vertebrata</taxon>
        <taxon>Chondrichthyes</taxon>
        <taxon>Holocephali</taxon>
        <taxon>Chimaeriformes</taxon>
        <taxon>Callorhinchidae</taxon>
        <taxon>Callorhinchus</taxon>
    </lineage>
</organism>
<feature type="compositionally biased region" description="Polar residues" evidence="1">
    <location>
        <begin position="825"/>
        <end position="846"/>
    </location>
</feature>
<evidence type="ECO:0000313" key="3">
    <source>
        <dbReference type="Ensembl" id="ENSCMIP00000039220.1"/>
    </source>
</evidence>
<feature type="compositionally biased region" description="Basic and acidic residues" evidence="1">
    <location>
        <begin position="262"/>
        <end position="282"/>
    </location>
</feature>
<feature type="compositionally biased region" description="Polar residues" evidence="1">
    <location>
        <begin position="962"/>
        <end position="975"/>
    </location>
</feature>
<dbReference type="SUPFAM" id="SSF54001">
    <property type="entry name" value="Cysteine proteinases"/>
    <property type="match status" value="1"/>
</dbReference>
<dbReference type="AlphaFoldDB" id="A0A4W3K560"/>
<feature type="region of interest" description="Disordered" evidence="1">
    <location>
        <begin position="433"/>
        <end position="475"/>
    </location>
</feature>
<feature type="compositionally biased region" description="Basic and acidic residues" evidence="1">
    <location>
        <begin position="793"/>
        <end position="824"/>
    </location>
</feature>
<dbReference type="PANTHER" id="PTHR24006:SF899">
    <property type="entry name" value="UBIQUITIN CARBOXYL-TERMINAL HYDROLASE"/>
    <property type="match status" value="1"/>
</dbReference>
<keyword evidence="4" id="KW-1185">Reference proteome</keyword>
<dbReference type="PROSITE" id="PS50235">
    <property type="entry name" value="USP_3"/>
    <property type="match status" value="1"/>
</dbReference>
<protein>
    <submittedName>
        <fullName evidence="3">Axoneme-associated protein mst101(2)-like</fullName>
    </submittedName>
</protein>
<feature type="compositionally biased region" description="Basic residues" evidence="1">
    <location>
        <begin position="1003"/>
        <end position="1029"/>
    </location>
</feature>
<reference evidence="4" key="3">
    <citation type="journal article" date="2014" name="Nature">
        <title>Elephant shark genome provides unique insights into gnathostome evolution.</title>
        <authorList>
            <consortium name="International Elephant Shark Genome Sequencing Consortium"/>
            <person name="Venkatesh B."/>
            <person name="Lee A.P."/>
            <person name="Ravi V."/>
            <person name="Maurya A.K."/>
            <person name="Lian M.M."/>
            <person name="Swann J.B."/>
            <person name="Ohta Y."/>
            <person name="Flajnik M.F."/>
            <person name="Sutoh Y."/>
            <person name="Kasahara M."/>
            <person name="Hoon S."/>
            <person name="Gangu V."/>
            <person name="Roy S.W."/>
            <person name="Irimia M."/>
            <person name="Korzh V."/>
            <person name="Kondrychyn I."/>
            <person name="Lim Z.W."/>
            <person name="Tay B.H."/>
            <person name="Tohari S."/>
            <person name="Kong K.W."/>
            <person name="Ho S."/>
            <person name="Lorente-Galdos B."/>
            <person name="Quilez J."/>
            <person name="Marques-Bonet T."/>
            <person name="Raney B.J."/>
            <person name="Ingham P.W."/>
            <person name="Tay A."/>
            <person name="Hillier L.W."/>
            <person name="Minx P."/>
            <person name="Boehm T."/>
            <person name="Wilson R.K."/>
            <person name="Brenner S."/>
            <person name="Warren W.C."/>
        </authorList>
    </citation>
    <scope>NUCLEOTIDE SEQUENCE [LARGE SCALE GENOMIC DNA]</scope>
</reference>
<dbReference type="InParanoid" id="A0A4W3K560"/>
<dbReference type="OMA" id="CNEGRDY"/>
<feature type="compositionally biased region" description="Polar residues" evidence="1">
    <location>
        <begin position="546"/>
        <end position="567"/>
    </location>
</feature>
<evidence type="ECO:0000259" key="2">
    <source>
        <dbReference type="PROSITE" id="PS50235"/>
    </source>
</evidence>
<feature type="compositionally biased region" description="Basic residues" evidence="1">
    <location>
        <begin position="1058"/>
        <end position="1070"/>
    </location>
</feature>
<feature type="compositionally biased region" description="Basic residues" evidence="1">
    <location>
        <begin position="913"/>
        <end position="926"/>
    </location>
</feature>
<dbReference type="GO" id="GO:0016579">
    <property type="term" value="P:protein deubiquitination"/>
    <property type="evidence" value="ECO:0007669"/>
    <property type="project" value="InterPro"/>
</dbReference>